<dbReference type="GO" id="GO:0008270">
    <property type="term" value="F:zinc ion binding"/>
    <property type="evidence" value="ECO:0007669"/>
    <property type="project" value="UniProtKB-KW"/>
</dbReference>
<proteinExistence type="predicted"/>
<keyword evidence="4" id="KW-1185">Reference proteome</keyword>
<reference evidence="3 4" key="1">
    <citation type="journal article" date="2016" name="Mol. Biol. Evol.">
        <title>Comparative Genomics of Early-Diverging Mushroom-Forming Fungi Provides Insights into the Origins of Lignocellulose Decay Capabilities.</title>
        <authorList>
            <person name="Nagy L.G."/>
            <person name="Riley R."/>
            <person name="Tritt A."/>
            <person name="Adam C."/>
            <person name="Daum C."/>
            <person name="Floudas D."/>
            <person name="Sun H."/>
            <person name="Yadav J.S."/>
            <person name="Pangilinan J."/>
            <person name="Larsson K.H."/>
            <person name="Matsuura K."/>
            <person name="Barry K."/>
            <person name="Labutti K."/>
            <person name="Kuo R."/>
            <person name="Ohm R.A."/>
            <person name="Bhattacharya S.S."/>
            <person name="Shirouzu T."/>
            <person name="Yoshinaga Y."/>
            <person name="Martin F.M."/>
            <person name="Grigoriev I.V."/>
            <person name="Hibbett D.S."/>
        </authorList>
    </citation>
    <scope>NUCLEOTIDE SEQUENCE [LARGE SCALE GENOMIC DNA]</scope>
    <source>
        <strain evidence="3 4">L-15889</strain>
    </source>
</reference>
<dbReference type="AlphaFoldDB" id="A0A165KQU7"/>
<dbReference type="EMBL" id="KV429182">
    <property type="protein sequence ID" value="KZT63468.1"/>
    <property type="molecule type" value="Genomic_DNA"/>
</dbReference>
<accession>A0A165KQU7</accession>
<feature type="domain" description="C2H2-type" evidence="2">
    <location>
        <begin position="67"/>
        <end position="92"/>
    </location>
</feature>
<keyword evidence="1" id="KW-0479">Metal-binding</keyword>
<protein>
    <recommendedName>
        <fullName evidence="2">C2H2-type domain-containing protein</fullName>
    </recommendedName>
</protein>
<gene>
    <name evidence="3" type="ORF">DAEQUDRAFT_741910</name>
</gene>
<evidence type="ECO:0000313" key="4">
    <source>
        <dbReference type="Proteomes" id="UP000076727"/>
    </source>
</evidence>
<dbReference type="InterPro" id="IPR013087">
    <property type="entry name" value="Znf_C2H2_type"/>
</dbReference>
<evidence type="ECO:0000313" key="3">
    <source>
        <dbReference type="EMBL" id="KZT63468.1"/>
    </source>
</evidence>
<sequence>MSIYPSLAGEVFPDVPCHYPGHPTEEKIECFWINDDGFKCGTSIKVDASKPFYDIAQHVGKVHFRAFECTCSECHKSFASADSLKRHCSNVHHCFASRFFSSFVCLICSAMRPSPALGSVKPLLMVIRASGSVHAAVWNPYQQLSLSRIAYAVLVAPSLVHVTASVTRLEARMSRRRFQIQGASSKTHHGGAVVSSVTPISISIDHQRESPSGPRPPNSCLCSGTPWPLAHVHVHPFCYVESHPDGGSCQLEQVYIIDFPLNAARLNHAGRGAMEAIAPGATTWTNASSDMGEDINLPLSMDVSSVDNDSPITVMVDDDVVILVAEPQGRLYRICELAVQHWSDSSPTRAVEQCGTVIRGDNPNELTRAFENHLRSRHPPTFYLEGSIVVSNCEWLYGNGELCRESLKQYSASRPCYAIAQHVAKKISHFGLYQCYCERVDCGCEGRFASRDARNRHYDQLEHTHTFASNISAYEGSW</sequence>
<dbReference type="PROSITE" id="PS50157">
    <property type="entry name" value="ZINC_FINGER_C2H2_2"/>
    <property type="match status" value="1"/>
</dbReference>
<keyword evidence="1" id="KW-0863">Zinc-finger</keyword>
<evidence type="ECO:0000259" key="2">
    <source>
        <dbReference type="PROSITE" id="PS50157"/>
    </source>
</evidence>
<name>A0A165KQU7_9APHY</name>
<dbReference type="Proteomes" id="UP000076727">
    <property type="component" value="Unassembled WGS sequence"/>
</dbReference>
<organism evidence="3 4">
    <name type="scientific">Daedalea quercina L-15889</name>
    <dbReference type="NCBI Taxonomy" id="1314783"/>
    <lineage>
        <taxon>Eukaryota</taxon>
        <taxon>Fungi</taxon>
        <taxon>Dikarya</taxon>
        <taxon>Basidiomycota</taxon>
        <taxon>Agaricomycotina</taxon>
        <taxon>Agaricomycetes</taxon>
        <taxon>Polyporales</taxon>
        <taxon>Fomitopsis</taxon>
    </lineage>
</organism>
<evidence type="ECO:0000256" key="1">
    <source>
        <dbReference type="PROSITE-ProRule" id="PRU00042"/>
    </source>
</evidence>
<keyword evidence="1" id="KW-0862">Zinc</keyword>
<dbReference type="OrthoDB" id="10631492at2759"/>